<evidence type="ECO:0000259" key="4">
    <source>
        <dbReference type="Pfam" id="PF13458"/>
    </source>
</evidence>
<dbReference type="Proteomes" id="UP000248311">
    <property type="component" value="Unassembled WGS sequence"/>
</dbReference>
<dbReference type="PANTHER" id="PTHR30483">
    <property type="entry name" value="LEUCINE-SPECIFIC-BINDING PROTEIN"/>
    <property type="match status" value="1"/>
</dbReference>
<keyword evidence="3" id="KW-0813">Transport</keyword>
<dbReference type="PROSITE" id="PS51318">
    <property type="entry name" value="TAT"/>
    <property type="match status" value="1"/>
</dbReference>
<dbReference type="OrthoDB" id="7235949at2"/>
<dbReference type="Gene3D" id="3.40.50.2300">
    <property type="match status" value="2"/>
</dbReference>
<feature type="domain" description="Leucine-binding protein" evidence="4">
    <location>
        <begin position="44"/>
        <end position="404"/>
    </location>
</feature>
<dbReference type="SUPFAM" id="SSF53822">
    <property type="entry name" value="Periplasmic binding protein-like I"/>
    <property type="match status" value="1"/>
</dbReference>
<protein>
    <submittedName>
        <fullName evidence="5">Amino acid/amide ABC transporter substrate-binding protein (HAAT family)</fullName>
    </submittedName>
</protein>
<accession>A0A318SWQ5</accession>
<comment type="similarity">
    <text evidence="1">Belongs to the leucine-binding protein family.</text>
</comment>
<evidence type="ECO:0000256" key="3">
    <source>
        <dbReference type="ARBA" id="ARBA00022970"/>
    </source>
</evidence>
<dbReference type="PANTHER" id="PTHR30483:SF6">
    <property type="entry name" value="PERIPLASMIC BINDING PROTEIN OF ABC TRANSPORTER FOR NATURAL AMINO ACIDS"/>
    <property type="match status" value="1"/>
</dbReference>
<keyword evidence="6" id="KW-1185">Reference proteome</keyword>
<evidence type="ECO:0000313" key="6">
    <source>
        <dbReference type="Proteomes" id="UP000248311"/>
    </source>
</evidence>
<keyword evidence="3" id="KW-0029">Amino-acid transport</keyword>
<dbReference type="EMBL" id="QJTE01000001">
    <property type="protein sequence ID" value="PYE85755.1"/>
    <property type="molecule type" value="Genomic_DNA"/>
</dbReference>
<gene>
    <name evidence="5" type="ORF">DFP88_101427</name>
</gene>
<dbReference type="InterPro" id="IPR051010">
    <property type="entry name" value="BCAA_transport"/>
</dbReference>
<keyword evidence="2" id="KW-0732">Signal</keyword>
<dbReference type="AlphaFoldDB" id="A0A318SWQ5"/>
<dbReference type="RefSeq" id="WP_110812781.1">
    <property type="nucleotide sequence ID" value="NZ_QJTE01000001.1"/>
</dbReference>
<comment type="caution">
    <text evidence="5">The sequence shown here is derived from an EMBL/GenBank/DDBJ whole genome shotgun (WGS) entry which is preliminary data.</text>
</comment>
<proteinExistence type="inferred from homology"/>
<organism evidence="5 6">
    <name type="scientific">Pseudoroseicyclus aestuarii</name>
    <dbReference type="NCBI Taxonomy" id="1795041"/>
    <lineage>
        <taxon>Bacteria</taxon>
        <taxon>Pseudomonadati</taxon>
        <taxon>Pseudomonadota</taxon>
        <taxon>Alphaproteobacteria</taxon>
        <taxon>Rhodobacterales</taxon>
        <taxon>Paracoccaceae</taxon>
        <taxon>Pseudoroseicyclus</taxon>
    </lineage>
</organism>
<dbReference type="Pfam" id="PF13458">
    <property type="entry name" value="Peripla_BP_6"/>
    <property type="match status" value="1"/>
</dbReference>
<evidence type="ECO:0000256" key="1">
    <source>
        <dbReference type="ARBA" id="ARBA00010062"/>
    </source>
</evidence>
<reference evidence="5 6" key="1">
    <citation type="submission" date="2018-06" db="EMBL/GenBank/DDBJ databases">
        <title>Genomic Encyclopedia of Type Strains, Phase III (KMG-III): the genomes of soil and plant-associated and newly described type strains.</title>
        <authorList>
            <person name="Whitman W."/>
        </authorList>
    </citation>
    <scope>NUCLEOTIDE SEQUENCE [LARGE SCALE GENOMIC DNA]</scope>
    <source>
        <strain evidence="5 6">CECT 9025</strain>
    </source>
</reference>
<sequence>MTSRFTRRGLLKTGTAFTASGLALPTIFTSRASAFTNEPTGSSVVLGFNVPQTGAYADEGADELRAFELAVEHLNGEGDGGMLSTFSSDALGGDGILGKRVDFVTGDTQTKSDAARASAQSMIQKDGAIMISGGSSSGVAVAVQGLCQEAGVIFMAGLTHSNDTTGKDRKANGFRHFFNAYMSAQAMAPVLSSLYGDDRRAYHLTADYTWGWTQEESIAAATEALGWETVEKVRTPLGAGDFSSYIAPVLNSGADVLVLNHYGGDMVNSLTQAVQFGLKDRQANGKDFQIVVPLYSELMARGAGSAIAGIPGSQNWDWKLEDAGTQAFVQSFGQKYGFPPSQAAHTCYAQTLLYADAVARAGSFDPCAVVEALEDYDFDGLGNGPTTYRGADHQCFKDVVVVQGAEDPQDEFHLVDIVEVTPVDQVTYPPDHPMFAGGSLGECNPGA</sequence>
<dbReference type="InterPro" id="IPR028082">
    <property type="entry name" value="Peripla_BP_I"/>
</dbReference>
<evidence type="ECO:0000256" key="2">
    <source>
        <dbReference type="ARBA" id="ARBA00022729"/>
    </source>
</evidence>
<dbReference type="InterPro" id="IPR028081">
    <property type="entry name" value="Leu-bd"/>
</dbReference>
<dbReference type="CDD" id="cd19987">
    <property type="entry name" value="PBP1_SBP-like"/>
    <property type="match status" value="1"/>
</dbReference>
<dbReference type="GO" id="GO:0006865">
    <property type="term" value="P:amino acid transport"/>
    <property type="evidence" value="ECO:0007669"/>
    <property type="project" value="UniProtKB-KW"/>
</dbReference>
<evidence type="ECO:0000313" key="5">
    <source>
        <dbReference type="EMBL" id="PYE85755.1"/>
    </source>
</evidence>
<name>A0A318SWQ5_9RHOB</name>
<dbReference type="InterPro" id="IPR006311">
    <property type="entry name" value="TAT_signal"/>
</dbReference>